<keyword evidence="2" id="KW-1185">Reference proteome</keyword>
<reference evidence="1 2" key="1">
    <citation type="submission" date="2023-12" db="EMBL/GenBank/DDBJ databases">
        <title>A high-quality genome assembly for Dillenia turbinata (Dilleniales).</title>
        <authorList>
            <person name="Chanderbali A."/>
        </authorList>
    </citation>
    <scope>NUCLEOTIDE SEQUENCE [LARGE SCALE GENOMIC DNA]</scope>
    <source>
        <strain evidence="1">LSX21</strain>
        <tissue evidence="1">Leaf</tissue>
    </source>
</reference>
<name>A0AAN8VR02_9MAGN</name>
<dbReference type="GO" id="GO:0005776">
    <property type="term" value="C:autophagosome"/>
    <property type="evidence" value="ECO:0007669"/>
    <property type="project" value="TreeGrafter"/>
</dbReference>
<dbReference type="InterPro" id="IPR053273">
    <property type="entry name" value="CST_Regulator"/>
</dbReference>
<evidence type="ECO:0000313" key="1">
    <source>
        <dbReference type="EMBL" id="KAK6934181.1"/>
    </source>
</evidence>
<dbReference type="PANTHER" id="PTHR34659">
    <property type="entry name" value="BNAA05G11610D PROTEIN"/>
    <property type="match status" value="1"/>
</dbReference>
<dbReference type="AlphaFoldDB" id="A0AAN8VR02"/>
<dbReference type="EMBL" id="JBAMMX010000008">
    <property type="protein sequence ID" value="KAK6934181.1"/>
    <property type="molecule type" value="Genomic_DNA"/>
</dbReference>
<protein>
    <submittedName>
        <fullName evidence="1">Uncharacterized protein</fullName>
    </submittedName>
</protein>
<sequence>MDLKIKGISWVGNIYQKFEAICHEADFVSQDKIKYVENRVHTVGESVKQACSNVVQDLLSSSSVDSGENKAQAFSPVKSIDSAAEIKLTTANEKLYLGAVEKLCAGAILNPDLKSVEELSLPHISGTSESSINVVSSVIESVAEINCKSCELCLTPVNERGSESTKEKSSMDVLSSSDTLEMIDMGKSEGTGAFLSSVIFNYNDERDHDSNERSLLHSGYEGKLSPTKEKSIKEEATPSIMPVAACDCNNDLLPLSESVNDDCLIIHGDVGVSPAASSCLGSESTEKMGGSIISDDNNFSGGTNALLFSESASKVPNESKEEEMGCSASCSSISMGSCNLSDTDLTNSSQNAVDLPDCLLDAYTFGSNCLTVSVFDISAWEENKVGKILAPSCCILSRESKNTAAVALLSEEVLPESVTRSSEFSYKQLIKSNEFGCCMSSRQFEDTPDVIGTNCMETIELNDEVKLDESCVVVDSCALALSRRVRNPRSYKKIIQDAFASKRRLAKEYEQLAIWYGDIDAEFSQQRVKKPLSCFHVNSSSKNDPNDSDWELL</sequence>
<dbReference type="Proteomes" id="UP001370490">
    <property type="component" value="Unassembled WGS sequence"/>
</dbReference>
<organism evidence="1 2">
    <name type="scientific">Dillenia turbinata</name>
    <dbReference type="NCBI Taxonomy" id="194707"/>
    <lineage>
        <taxon>Eukaryota</taxon>
        <taxon>Viridiplantae</taxon>
        <taxon>Streptophyta</taxon>
        <taxon>Embryophyta</taxon>
        <taxon>Tracheophyta</taxon>
        <taxon>Spermatophyta</taxon>
        <taxon>Magnoliopsida</taxon>
        <taxon>eudicotyledons</taxon>
        <taxon>Gunneridae</taxon>
        <taxon>Pentapetalae</taxon>
        <taxon>Dilleniales</taxon>
        <taxon>Dilleniaceae</taxon>
        <taxon>Dillenia</taxon>
    </lineage>
</organism>
<dbReference type="PANTHER" id="PTHR34659:SF1">
    <property type="entry name" value="PROTEIN EGT2"/>
    <property type="match status" value="1"/>
</dbReference>
<dbReference type="GO" id="GO:0006950">
    <property type="term" value="P:response to stress"/>
    <property type="evidence" value="ECO:0007669"/>
    <property type="project" value="TreeGrafter"/>
</dbReference>
<accession>A0AAN8VR02</accession>
<gene>
    <name evidence="1" type="ORF">RJ641_034336</name>
</gene>
<proteinExistence type="predicted"/>
<evidence type="ECO:0000313" key="2">
    <source>
        <dbReference type="Proteomes" id="UP001370490"/>
    </source>
</evidence>
<comment type="caution">
    <text evidence="1">The sequence shown here is derived from an EMBL/GenBank/DDBJ whole genome shotgun (WGS) entry which is preliminary data.</text>
</comment>
<dbReference type="GO" id="GO:0061908">
    <property type="term" value="C:phagophore"/>
    <property type="evidence" value="ECO:0007669"/>
    <property type="project" value="TreeGrafter"/>
</dbReference>